<dbReference type="Proteomes" id="UP000789739">
    <property type="component" value="Unassembled WGS sequence"/>
</dbReference>
<dbReference type="AlphaFoldDB" id="A0A9N8ZJP2"/>
<proteinExistence type="predicted"/>
<organism evidence="1 2">
    <name type="scientific">Paraglomus brasilianum</name>
    <dbReference type="NCBI Taxonomy" id="144538"/>
    <lineage>
        <taxon>Eukaryota</taxon>
        <taxon>Fungi</taxon>
        <taxon>Fungi incertae sedis</taxon>
        <taxon>Mucoromycota</taxon>
        <taxon>Glomeromycotina</taxon>
        <taxon>Glomeromycetes</taxon>
        <taxon>Paraglomerales</taxon>
        <taxon>Paraglomeraceae</taxon>
        <taxon>Paraglomus</taxon>
    </lineage>
</organism>
<evidence type="ECO:0000313" key="2">
    <source>
        <dbReference type="Proteomes" id="UP000789739"/>
    </source>
</evidence>
<comment type="caution">
    <text evidence="1">The sequence shown here is derived from an EMBL/GenBank/DDBJ whole genome shotgun (WGS) entry which is preliminary data.</text>
</comment>
<sequence length="178" mass="20062">MSAPVLLKNRTFRASNEHHIFFQTTEASEWNFSNFVSFLIDTEDMDARPVLAEKIWIKTVAKILCDKSVPHAVQEYMDDILVYYYAEHNNDVMKSARKALEEFYSFRLTIVPKLSLARYVSMASEALASITISGKRARALASDMLSDEPSRKARKIEHIDLTNELLDGPSAASGPSNA</sequence>
<keyword evidence="2" id="KW-1185">Reference proteome</keyword>
<gene>
    <name evidence="1" type="ORF">PBRASI_LOCUS2455</name>
</gene>
<evidence type="ECO:0000313" key="1">
    <source>
        <dbReference type="EMBL" id="CAG8497989.1"/>
    </source>
</evidence>
<protein>
    <submittedName>
        <fullName evidence="1">5478_t:CDS:1</fullName>
    </submittedName>
</protein>
<name>A0A9N8ZJP2_9GLOM</name>
<dbReference type="EMBL" id="CAJVPI010000192">
    <property type="protein sequence ID" value="CAG8497989.1"/>
    <property type="molecule type" value="Genomic_DNA"/>
</dbReference>
<accession>A0A9N8ZJP2</accession>
<reference evidence="1" key="1">
    <citation type="submission" date="2021-06" db="EMBL/GenBank/DDBJ databases">
        <authorList>
            <person name="Kallberg Y."/>
            <person name="Tangrot J."/>
            <person name="Rosling A."/>
        </authorList>
    </citation>
    <scope>NUCLEOTIDE SEQUENCE</scope>
    <source>
        <strain evidence="1">BR232B</strain>
    </source>
</reference>